<evidence type="ECO:0000313" key="3">
    <source>
        <dbReference type="EMBL" id="TGO19377.1"/>
    </source>
</evidence>
<evidence type="ECO:0000256" key="2">
    <source>
        <dbReference type="SAM" id="MobiDB-lite"/>
    </source>
</evidence>
<accession>A0A4Z1FCU7</accession>
<reference evidence="3 4" key="1">
    <citation type="submission" date="2017-12" db="EMBL/GenBank/DDBJ databases">
        <title>Comparative genomics of Botrytis spp.</title>
        <authorList>
            <person name="Valero-Jimenez C.A."/>
            <person name="Tapia P."/>
            <person name="Veloso J."/>
            <person name="Silva-Moreno E."/>
            <person name="Staats M."/>
            <person name="Valdes J.H."/>
            <person name="Van Kan J.A.L."/>
        </authorList>
    </citation>
    <scope>NUCLEOTIDE SEQUENCE [LARGE SCALE GENOMIC DNA]</scope>
    <source>
        <strain evidence="3 4">Bt9001</strain>
    </source>
</reference>
<name>A0A4Z1FCU7_9HELO</name>
<evidence type="ECO:0000313" key="4">
    <source>
        <dbReference type="Proteomes" id="UP000297777"/>
    </source>
</evidence>
<keyword evidence="4" id="KW-1185">Reference proteome</keyword>
<evidence type="ECO:0000256" key="1">
    <source>
        <dbReference type="SAM" id="Coils"/>
    </source>
</evidence>
<organism evidence="3 4">
    <name type="scientific">Botrytis tulipae</name>
    <dbReference type="NCBI Taxonomy" id="87230"/>
    <lineage>
        <taxon>Eukaryota</taxon>
        <taxon>Fungi</taxon>
        <taxon>Dikarya</taxon>
        <taxon>Ascomycota</taxon>
        <taxon>Pezizomycotina</taxon>
        <taxon>Leotiomycetes</taxon>
        <taxon>Helotiales</taxon>
        <taxon>Sclerotiniaceae</taxon>
        <taxon>Botrytis</taxon>
    </lineage>
</organism>
<dbReference type="OrthoDB" id="10419508at2759"/>
<dbReference type="Proteomes" id="UP000297777">
    <property type="component" value="Unassembled WGS sequence"/>
</dbReference>
<dbReference type="AlphaFoldDB" id="A0A4Z1FCU7"/>
<protein>
    <submittedName>
        <fullName evidence="3">Uncharacterized protein</fullName>
    </submittedName>
</protein>
<keyword evidence="1" id="KW-0175">Coiled coil</keyword>
<sequence>MKVQTETFKNDNALKSEIQLVNLREEISKENANKRQNLAALQEEVEKKDQQYEIEASELKNRIAELESSIDELQSRLRTVGASLEENQRVLTTTTQAKADPESQLVAQLSSCSA</sequence>
<feature type="compositionally biased region" description="Polar residues" evidence="2">
    <location>
        <begin position="105"/>
        <end position="114"/>
    </location>
</feature>
<feature type="region of interest" description="Disordered" evidence="2">
    <location>
        <begin position="93"/>
        <end position="114"/>
    </location>
</feature>
<feature type="coiled-coil region" evidence="1">
    <location>
        <begin position="13"/>
        <end position="83"/>
    </location>
</feature>
<dbReference type="EMBL" id="PQXH01000004">
    <property type="protein sequence ID" value="TGO19377.1"/>
    <property type="molecule type" value="Genomic_DNA"/>
</dbReference>
<comment type="caution">
    <text evidence="3">The sequence shown here is derived from an EMBL/GenBank/DDBJ whole genome shotgun (WGS) entry which is preliminary data.</text>
</comment>
<proteinExistence type="predicted"/>
<gene>
    <name evidence="3" type="ORF">BTUL_0004g00130</name>
</gene>